<dbReference type="Pfam" id="PF13495">
    <property type="entry name" value="Phage_int_SAM_4"/>
    <property type="match status" value="1"/>
</dbReference>
<proteinExistence type="predicted"/>
<gene>
    <name evidence="5" type="ORF">SAMN04488052_102460</name>
</gene>
<evidence type="ECO:0000256" key="1">
    <source>
        <dbReference type="ARBA" id="ARBA00022908"/>
    </source>
</evidence>
<dbReference type="STRING" id="406100.SAMN04488052_102460"/>
<reference evidence="5 6" key="1">
    <citation type="submission" date="2016-10" db="EMBL/GenBank/DDBJ databases">
        <authorList>
            <person name="de Groot N.N."/>
        </authorList>
    </citation>
    <scope>NUCLEOTIDE SEQUENCE [LARGE SCALE GENOMIC DNA]</scope>
    <source>
        <strain evidence="5 6">CGMCC 1.6291</strain>
    </source>
</reference>
<evidence type="ECO:0000313" key="6">
    <source>
        <dbReference type="Proteomes" id="UP000199657"/>
    </source>
</evidence>
<name>A0A1H8S2V0_9GAMM</name>
<dbReference type="SUPFAM" id="SSF56349">
    <property type="entry name" value="DNA breaking-rejoining enzymes"/>
    <property type="match status" value="1"/>
</dbReference>
<feature type="domain" description="Core-binding (CB)" evidence="4">
    <location>
        <begin position="8"/>
        <end position="88"/>
    </location>
</feature>
<dbReference type="GO" id="GO:0015074">
    <property type="term" value="P:DNA integration"/>
    <property type="evidence" value="ECO:0007669"/>
    <property type="project" value="UniProtKB-KW"/>
</dbReference>
<protein>
    <submittedName>
        <fullName evidence="5">Phage integrase, N-terminal SAM-like domain</fullName>
    </submittedName>
</protein>
<evidence type="ECO:0000256" key="2">
    <source>
        <dbReference type="ARBA" id="ARBA00023125"/>
    </source>
</evidence>
<evidence type="ECO:0000256" key="3">
    <source>
        <dbReference type="PROSITE-ProRule" id="PRU01248"/>
    </source>
</evidence>
<dbReference type="RefSeq" id="WP_216110734.1">
    <property type="nucleotide sequence ID" value="NZ_FOEG01000002.1"/>
</dbReference>
<keyword evidence="2 3" id="KW-0238">DNA-binding</keyword>
<evidence type="ECO:0000259" key="4">
    <source>
        <dbReference type="PROSITE" id="PS51900"/>
    </source>
</evidence>
<dbReference type="InterPro" id="IPR044068">
    <property type="entry name" value="CB"/>
</dbReference>
<dbReference type="InterPro" id="IPR004107">
    <property type="entry name" value="Integrase_SAM-like_N"/>
</dbReference>
<dbReference type="AlphaFoldDB" id="A0A1H8S2V0"/>
<dbReference type="Proteomes" id="UP000199657">
    <property type="component" value="Unassembled WGS sequence"/>
</dbReference>
<dbReference type="PROSITE" id="PS51900">
    <property type="entry name" value="CB"/>
    <property type="match status" value="1"/>
</dbReference>
<dbReference type="EMBL" id="FOEG01000002">
    <property type="protein sequence ID" value="SEO73309.1"/>
    <property type="molecule type" value="Genomic_DNA"/>
</dbReference>
<dbReference type="GO" id="GO:0003677">
    <property type="term" value="F:DNA binding"/>
    <property type="evidence" value="ECO:0007669"/>
    <property type="project" value="UniProtKB-UniRule"/>
</dbReference>
<dbReference type="InterPro" id="IPR010998">
    <property type="entry name" value="Integrase_recombinase_N"/>
</dbReference>
<dbReference type="InterPro" id="IPR011010">
    <property type="entry name" value="DNA_brk_join_enz"/>
</dbReference>
<keyword evidence="1" id="KW-0229">DNA integration</keyword>
<keyword evidence="6" id="KW-1185">Reference proteome</keyword>
<accession>A0A1H8S2V0</accession>
<evidence type="ECO:0000313" key="5">
    <source>
        <dbReference type="EMBL" id="SEO73309.1"/>
    </source>
</evidence>
<dbReference type="Gene3D" id="1.10.150.130">
    <property type="match status" value="1"/>
</dbReference>
<sequence length="155" mass="17696">MNTPERPRRLRDVVRDVIRTRRYSPRTEKTYWYWIRYFIRFHNMSHPRELGKADVQAFLTWLAVERGVAASTQNQALNALVFLYGKVLESPLSDIGEVVRAQRPRRLPTVLSHGEAMAVIGQLQAPYDLMRSLMYGGCRPPGERGGAAPGEGSRL</sequence>
<organism evidence="5 6">
    <name type="scientific">Aquisalimonas asiatica</name>
    <dbReference type="NCBI Taxonomy" id="406100"/>
    <lineage>
        <taxon>Bacteria</taxon>
        <taxon>Pseudomonadati</taxon>
        <taxon>Pseudomonadota</taxon>
        <taxon>Gammaproteobacteria</taxon>
        <taxon>Chromatiales</taxon>
        <taxon>Ectothiorhodospiraceae</taxon>
        <taxon>Aquisalimonas</taxon>
    </lineage>
</organism>